<dbReference type="RefSeq" id="WP_338436848.1">
    <property type="nucleotide sequence ID" value="NZ_JAUYVH010000006.1"/>
</dbReference>
<proteinExistence type="predicted"/>
<sequence>MAEEAKQSSDPNATSATPGTVDADDYKTYMECIEVFLKHFERLGICIAIAGTSAALIFFSRSLFPPFPVLLKIAGTVLFTFSSLLSILIAGDTYVRLSQYIPSVKPKKFLNHQWMDRLLLWFLLILSLFIVISASIIVHTALFN</sequence>
<organism evidence="2 3">
    <name type="scientific">Keguizhuia sedimenti</name>
    <dbReference type="NCBI Taxonomy" id="3064264"/>
    <lineage>
        <taxon>Bacteria</taxon>
        <taxon>Pseudomonadati</taxon>
        <taxon>Pseudomonadota</taxon>
        <taxon>Betaproteobacteria</taxon>
        <taxon>Burkholderiales</taxon>
        <taxon>Oxalobacteraceae</taxon>
        <taxon>Keguizhuia</taxon>
    </lineage>
</organism>
<accession>A0ABU1BPH2</accession>
<name>A0ABU1BPH2_9BURK</name>
<keyword evidence="3" id="KW-1185">Reference proteome</keyword>
<keyword evidence="1" id="KW-0472">Membrane</keyword>
<reference evidence="2 3" key="1">
    <citation type="submission" date="2023-08" db="EMBL/GenBank/DDBJ databases">
        <title>Oxalobacteraceae gen .nov., isolated from river sludge outside the plant.</title>
        <authorList>
            <person name="Zhao S.Y."/>
        </authorList>
    </citation>
    <scope>NUCLEOTIDE SEQUENCE [LARGE SCALE GENOMIC DNA]</scope>
    <source>
        <strain evidence="2 3">R-40</strain>
    </source>
</reference>
<evidence type="ECO:0000313" key="2">
    <source>
        <dbReference type="EMBL" id="MDQ9170910.1"/>
    </source>
</evidence>
<dbReference type="EMBL" id="JAUYVH010000006">
    <property type="protein sequence ID" value="MDQ9170910.1"/>
    <property type="molecule type" value="Genomic_DNA"/>
</dbReference>
<protein>
    <submittedName>
        <fullName evidence="2">Uncharacterized protein</fullName>
    </submittedName>
</protein>
<dbReference type="Proteomes" id="UP001225596">
    <property type="component" value="Unassembled WGS sequence"/>
</dbReference>
<comment type="caution">
    <text evidence="2">The sequence shown here is derived from an EMBL/GenBank/DDBJ whole genome shotgun (WGS) entry which is preliminary data.</text>
</comment>
<evidence type="ECO:0000256" key="1">
    <source>
        <dbReference type="SAM" id="Phobius"/>
    </source>
</evidence>
<keyword evidence="1" id="KW-1133">Transmembrane helix</keyword>
<feature type="transmembrane region" description="Helical" evidence="1">
    <location>
        <begin position="118"/>
        <end position="142"/>
    </location>
</feature>
<evidence type="ECO:0000313" key="3">
    <source>
        <dbReference type="Proteomes" id="UP001225596"/>
    </source>
</evidence>
<feature type="transmembrane region" description="Helical" evidence="1">
    <location>
        <begin position="70"/>
        <end position="97"/>
    </location>
</feature>
<gene>
    <name evidence="2" type="ORF">Q8A64_10860</name>
</gene>
<keyword evidence="1" id="KW-0812">Transmembrane</keyword>
<feature type="transmembrane region" description="Helical" evidence="1">
    <location>
        <begin position="43"/>
        <end position="64"/>
    </location>
</feature>